<dbReference type="GO" id="GO:0005886">
    <property type="term" value="C:plasma membrane"/>
    <property type="evidence" value="ECO:0007669"/>
    <property type="project" value="UniProtKB-SubCell"/>
</dbReference>
<feature type="transmembrane region" description="Helical" evidence="9">
    <location>
        <begin position="6"/>
        <end position="29"/>
    </location>
</feature>
<evidence type="ECO:0000256" key="2">
    <source>
        <dbReference type="ARBA" id="ARBA00022448"/>
    </source>
</evidence>
<evidence type="ECO:0000256" key="9">
    <source>
        <dbReference type="SAM" id="Phobius"/>
    </source>
</evidence>
<dbReference type="GO" id="GO:0022857">
    <property type="term" value="F:transmembrane transporter activity"/>
    <property type="evidence" value="ECO:0007669"/>
    <property type="project" value="InterPro"/>
</dbReference>
<feature type="transmembrane region" description="Helical" evidence="9">
    <location>
        <begin position="259"/>
        <end position="277"/>
    </location>
</feature>
<dbReference type="InterPro" id="IPR001851">
    <property type="entry name" value="ABC_transp_permease"/>
</dbReference>
<dbReference type="PANTHER" id="PTHR11795">
    <property type="entry name" value="BRANCHED-CHAIN AMINO ACID TRANSPORT SYSTEM PERMEASE PROTEIN LIVH"/>
    <property type="match status" value="1"/>
</dbReference>
<dbReference type="Proteomes" id="UP000184386">
    <property type="component" value="Unassembled WGS sequence"/>
</dbReference>
<dbReference type="AlphaFoldDB" id="A0A1M6TA33"/>
<feature type="transmembrane region" description="Helical" evidence="9">
    <location>
        <begin position="139"/>
        <end position="159"/>
    </location>
</feature>
<keyword evidence="7 9" id="KW-0472">Membrane</keyword>
<dbReference type="OrthoDB" id="9807115at2"/>
<evidence type="ECO:0000256" key="5">
    <source>
        <dbReference type="ARBA" id="ARBA00022970"/>
    </source>
</evidence>
<feature type="transmembrane region" description="Helical" evidence="9">
    <location>
        <begin position="229"/>
        <end position="247"/>
    </location>
</feature>
<dbReference type="EMBL" id="FRAC01000013">
    <property type="protein sequence ID" value="SHK53843.1"/>
    <property type="molecule type" value="Genomic_DNA"/>
</dbReference>
<proteinExistence type="inferred from homology"/>
<keyword evidence="11" id="KW-1185">Reference proteome</keyword>
<protein>
    <submittedName>
        <fullName evidence="10">Urea transport system permease protein</fullName>
    </submittedName>
</protein>
<reference evidence="10 11" key="1">
    <citation type="submission" date="2016-11" db="EMBL/GenBank/DDBJ databases">
        <authorList>
            <person name="Jaros S."/>
            <person name="Januszkiewicz K."/>
            <person name="Wedrychowicz H."/>
        </authorList>
    </citation>
    <scope>NUCLEOTIDE SEQUENCE [LARGE SCALE GENOMIC DNA]</scope>
    <source>
        <strain evidence="10 11">DSM 15929</strain>
    </source>
</reference>
<evidence type="ECO:0000256" key="8">
    <source>
        <dbReference type="ARBA" id="ARBA00037998"/>
    </source>
</evidence>
<evidence type="ECO:0000313" key="11">
    <source>
        <dbReference type="Proteomes" id="UP000184386"/>
    </source>
</evidence>
<feature type="transmembrane region" description="Helical" evidence="9">
    <location>
        <begin position="62"/>
        <end position="85"/>
    </location>
</feature>
<comment type="similarity">
    <text evidence="8">Belongs to the binding-protein-dependent transport system permease family. LivHM subfamily.</text>
</comment>
<keyword evidence="4 9" id="KW-0812">Transmembrane</keyword>
<evidence type="ECO:0000256" key="4">
    <source>
        <dbReference type="ARBA" id="ARBA00022692"/>
    </source>
</evidence>
<accession>A0A1M6TA33</accession>
<evidence type="ECO:0000256" key="6">
    <source>
        <dbReference type="ARBA" id="ARBA00022989"/>
    </source>
</evidence>
<dbReference type="PANTHER" id="PTHR11795:SF447">
    <property type="entry name" value="ABC TRANSPORTER PERMEASE PROTEIN"/>
    <property type="match status" value="1"/>
</dbReference>
<feature type="transmembrane region" description="Helical" evidence="9">
    <location>
        <begin position="97"/>
        <end position="119"/>
    </location>
</feature>
<dbReference type="InterPro" id="IPR052157">
    <property type="entry name" value="BCAA_transport_permease"/>
</dbReference>
<sequence>MSITLILQLMISGLCNSFILLLTSMGLVIILGYMKVVNLVHTEMLMLGAYICYYTYEVLGLPFLVCLLAAYLISFAFGAVIERLIICHLYGKMSETLLATFAISMILKQTALLAFGKSYKKVSYPIHKELHFGGVFIEGYKLALVVLAIAVMAATLLLLHKTTIGMKMRATTQNRAMTECLGIDTRKVDTITFSHGMGLAGLAGAAIAPLSAVTYSLGDSWLTNTFMNVVMGGVTSLFGTLVSSVIIQESIAVISGFSNSVTAQIIVLMLVIIIVRFKPEGLFTAKGRR</sequence>
<name>A0A1M6TA33_9FIRM</name>
<comment type="subcellular location">
    <subcellularLocation>
        <location evidence="1">Cell membrane</location>
        <topology evidence="1">Multi-pass membrane protein</topology>
    </subcellularLocation>
</comment>
<organism evidence="10 11">
    <name type="scientific">Anaerocolumna jejuensis DSM 15929</name>
    <dbReference type="NCBI Taxonomy" id="1121322"/>
    <lineage>
        <taxon>Bacteria</taxon>
        <taxon>Bacillati</taxon>
        <taxon>Bacillota</taxon>
        <taxon>Clostridia</taxon>
        <taxon>Lachnospirales</taxon>
        <taxon>Lachnospiraceae</taxon>
        <taxon>Anaerocolumna</taxon>
    </lineage>
</organism>
<gene>
    <name evidence="10" type="ORF">SAMN02745136_02713</name>
</gene>
<feature type="transmembrane region" description="Helical" evidence="9">
    <location>
        <begin position="196"/>
        <end position="217"/>
    </location>
</feature>
<evidence type="ECO:0000256" key="3">
    <source>
        <dbReference type="ARBA" id="ARBA00022475"/>
    </source>
</evidence>
<keyword evidence="3" id="KW-1003">Cell membrane</keyword>
<dbReference type="RefSeq" id="WP_073276783.1">
    <property type="nucleotide sequence ID" value="NZ_FRAC01000013.1"/>
</dbReference>
<dbReference type="Pfam" id="PF02653">
    <property type="entry name" value="BPD_transp_2"/>
    <property type="match status" value="1"/>
</dbReference>
<evidence type="ECO:0000256" key="1">
    <source>
        <dbReference type="ARBA" id="ARBA00004651"/>
    </source>
</evidence>
<keyword evidence="2" id="KW-0813">Transport</keyword>
<dbReference type="CDD" id="cd06582">
    <property type="entry name" value="TM_PBP1_LivH_like"/>
    <property type="match status" value="1"/>
</dbReference>
<evidence type="ECO:0000256" key="7">
    <source>
        <dbReference type="ARBA" id="ARBA00023136"/>
    </source>
</evidence>
<evidence type="ECO:0000313" key="10">
    <source>
        <dbReference type="EMBL" id="SHK53843.1"/>
    </source>
</evidence>
<dbReference type="GO" id="GO:0006865">
    <property type="term" value="P:amino acid transport"/>
    <property type="evidence" value="ECO:0007669"/>
    <property type="project" value="UniProtKB-KW"/>
</dbReference>
<keyword evidence="5" id="KW-0029">Amino-acid transport</keyword>
<keyword evidence="6 9" id="KW-1133">Transmembrane helix</keyword>
<dbReference type="STRING" id="1121322.SAMN02745136_02713"/>